<protein>
    <submittedName>
        <fullName evidence="2">Uncharacterized protein</fullName>
    </submittedName>
</protein>
<keyword evidence="3" id="KW-1185">Reference proteome</keyword>
<feature type="region of interest" description="Disordered" evidence="1">
    <location>
        <begin position="1"/>
        <end position="43"/>
    </location>
</feature>
<accession>A0A9J5ZU04</accession>
<dbReference type="Proteomes" id="UP000824120">
    <property type="component" value="Chromosome 3"/>
</dbReference>
<feature type="compositionally biased region" description="Pro residues" evidence="1">
    <location>
        <begin position="9"/>
        <end position="30"/>
    </location>
</feature>
<name>A0A9J5ZU04_SOLCO</name>
<gene>
    <name evidence="2" type="ORF">H5410_015496</name>
</gene>
<organism evidence="2 3">
    <name type="scientific">Solanum commersonii</name>
    <name type="common">Commerson's wild potato</name>
    <name type="synonym">Commerson's nightshade</name>
    <dbReference type="NCBI Taxonomy" id="4109"/>
    <lineage>
        <taxon>Eukaryota</taxon>
        <taxon>Viridiplantae</taxon>
        <taxon>Streptophyta</taxon>
        <taxon>Embryophyta</taxon>
        <taxon>Tracheophyta</taxon>
        <taxon>Spermatophyta</taxon>
        <taxon>Magnoliopsida</taxon>
        <taxon>eudicotyledons</taxon>
        <taxon>Gunneridae</taxon>
        <taxon>Pentapetalae</taxon>
        <taxon>asterids</taxon>
        <taxon>lamiids</taxon>
        <taxon>Solanales</taxon>
        <taxon>Solanaceae</taxon>
        <taxon>Solanoideae</taxon>
        <taxon>Solaneae</taxon>
        <taxon>Solanum</taxon>
    </lineage>
</organism>
<proteinExistence type="predicted"/>
<evidence type="ECO:0000256" key="1">
    <source>
        <dbReference type="SAM" id="MobiDB-lite"/>
    </source>
</evidence>
<dbReference type="AlphaFoldDB" id="A0A9J5ZU04"/>
<feature type="compositionally biased region" description="Polar residues" evidence="1">
    <location>
        <begin position="108"/>
        <end position="120"/>
    </location>
</feature>
<dbReference type="EMBL" id="JACXVP010000003">
    <property type="protein sequence ID" value="KAG5615672.1"/>
    <property type="molecule type" value="Genomic_DNA"/>
</dbReference>
<evidence type="ECO:0000313" key="3">
    <source>
        <dbReference type="Proteomes" id="UP000824120"/>
    </source>
</evidence>
<sequence>MTNSHATNVPPPPPPLPQTPSPFSPAPAPSPHRVREKATPTADTEIIGVYSSNTSIHSVNAPPRKRGNMLNAGEGTFEVRAKRSNVDTFSYCCSKSFNFGPFGPNHTRSFPNIQHTSPLSRRSIDWLDGGTTPINP</sequence>
<reference evidence="2 3" key="1">
    <citation type="submission" date="2020-09" db="EMBL/GenBank/DDBJ databases">
        <title>De no assembly of potato wild relative species, Solanum commersonii.</title>
        <authorList>
            <person name="Cho K."/>
        </authorList>
    </citation>
    <scope>NUCLEOTIDE SEQUENCE [LARGE SCALE GENOMIC DNA]</scope>
    <source>
        <strain evidence="2">LZ3.2</strain>
        <tissue evidence="2">Leaf</tissue>
    </source>
</reference>
<evidence type="ECO:0000313" key="2">
    <source>
        <dbReference type="EMBL" id="KAG5615672.1"/>
    </source>
</evidence>
<comment type="caution">
    <text evidence="2">The sequence shown here is derived from an EMBL/GenBank/DDBJ whole genome shotgun (WGS) entry which is preliminary data.</text>
</comment>
<feature type="region of interest" description="Disordered" evidence="1">
    <location>
        <begin position="108"/>
        <end position="136"/>
    </location>
</feature>